<dbReference type="Pfam" id="PF00400">
    <property type="entry name" value="WD40"/>
    <property type="match status" value="1"/>
</dbReference>
<proteinExistence type="predicted"/>
<organism evidence="5 6">
    <name type="scientific">Marinitenerispora sediminis</name>
    <dbReference type="NCBI Taxonomy" id="1931232"/>
    <lineage>
        <taxon>Bacteria</taxon>
        <taxon>Bacillati</taxon>
        <taxon>Actinomycetota</taxon>
        <taxon>Actinomycetes</taxon>
        <taxon>Streptosporangiales</taxon>
        <taxon>Nocardiopsidaceae</taxon>
        <taxon>Marinitenerispora</taxon>
    </lineage>
</organism>
<evidence type="ECO:0000313" key="5">
    <source>
        <dbReference type="EMBL" id="RCV60587.1"/>
    </source>
</evidence>
<dbReference type="AlphaFoldDB" id="A0A368T8E9"/>
<name>A0A368T8E9_9ACTN</name>
<dbReference type="InterPro" id="IPR019775">
    <property type="entry name" value="WD40_repeat_CS"/>
</dbReference>
<reference evidence="5 6" key="1">
    <citation type="submission" date="2018-04" db="EMBL/GenBank/DDBJ databases">
        <title>Novel actinobacteria from marine sediment.</title>
        <authorList>
            <person name="Ng Z.Y."/>
            <person name="Tan G.Y.A."/>
        </authorList>
    </citation>
    <scope>NUCLEOTIDE SEQUENCE [LARGE SCALE GENOMIC DNA]</scope>
    <source>
        <strain evidence="5 6">TPS81</strain>
    </source>
</reference>
<dbReference type="InterPro" id="IPR015943">
    <property type="entry name" value="WD40/YVTN_repeat-like_dom_sf"/>
</dbReference>
<dbReference type="InterPro" id="IPR011047">
    <property type="entry name" value="Quinoprotein_ADH-like_sf"/>
</dbReference>
<dbReference type="Proteomes" id="UP000253318">
    <property type="component" value="Unassembled WGS sequence"/>
</dbReference>
<dbReference type="PROSITE" id="PS50082">
    <property type="entry name" value="WD_REPEATS_2"/>
    <property type="match status" value="1"/>
</dbReference>
<gene>
    <name evidence="5" type="ORF">DEF24_06725</name>
</gene>
<dbReference type="PANTHER" id="PTHR19855">
    <property type="entry name" value="WD40 REPEAT PROTEIN 12, 37"/>
    <property type="match status" value="1"/>
</dbReference>
<evidence type="ECO:0000256" key="1">
    <source>
        <dbReference type="ARBA" id="ARBA00022574"/>
    </source>
</evidence>
<feature type="repeat" description="WD" evidence="3">
    <location>
        <begin position="265"/>
        <end position="308"/>
    </location>
</feature>
<evidence type="ECO:0000313" key="6">
    <source>
        <dbReference type="Proteomes" id="UP000253318"/>
    </source>
</evidence>
<evidence type="ECO:0000256" key="2">
    <source>
        <dbReference type="ARBA" id="ARBA00022737"/>
    </source>
</evidence>
<keyword evidence="2" id="KW-0677">Repeat</keyword>
<keyword evidence="1 3" id="KW-0853">WD repeat</keyword>
<protein>
    <submittedName>
        <fullName evidence="5">Uncharacterized protein</fullName>
    </submittedName>
</protein>
<keyword evidence="6" id="KW-1185">Reference proteome</keyword>
<sequence length="349" mass="34785">MRAGGRPPAPPHPGLGCGAMSDGPALRSGSRSSAAPLLDLAAVGTPGGPLVVCADGDGAVWTWEPLRDVWRSRPLAYAFTGDPLAAAYPDAENEIDAVAAVVAGGRVVLAAGGAEQGPALWDLESGALIRGTDYDAPYLGAVTAVRGAAPPRFVTGSQYVGELRVWAPSAGTAPLELPSGEADIVGLAAASVAGRALAAAVGLGVDVWDLTRGERVAELDCAGEEVGAVSITRLGDRPIVAVAAGADVRVWGLSGDGAEALRAAVTGHGAPILAMDTAVVGGRPVAVTASEDGAVRMWDLVEAAPVGTPFGHGSGAVLLRTAEFRGRPVVLGTGGDGAIRVWDLAAALP</sequence>
<feature type="region of interest" description="Disordered" evidence="4">
    <location>
        <begin position="1"/>
        <end position="31"/>
    </location>
</feature>
<dbReference type="PANTHER" id="PTHR19855:SF25">
    <property type="match status" value="1"/>
</dbReference>
<dbReference type="EMBL" id="QEIN01000037">
    <property type="protein sequence ID" value="RCV60587.1"/>
    <property type="molecule type" value="Genomic_DNA"/>
</dbReference>
<evidence type="ECO:0000256" key="3">
    <source>
        <dbReference type="PROSITE-ProRule" id="PRU00221"/>
    </source>
</evidence>
<dbReference type="SUPFAM" id="SSF50998">
    <property type="entry name" value="Quinoprotein alcohol dehydrogenase-like"/>
    <property type="match status" value="1"/>
</dbReference>
<dbReference type="PROSITE" id="PS00678">
    <property type="entry name" value="WD_REPEATS_1"/>
    <property type="match status" value="2"/>
</dbReference>
<accession>A0A368T8E9</accession>
<evidence type="ECO:0000256" key="4">
    <source>
        <dbReference type="SAM" id="MobiDB-lite"/>
    </source>
</evidence>
<comment type="caution">
    <text evidence="5">The sequence shown here is derived from an EMBL/GenBank/DDBJ whole genome shotgun (WGS) entry which is preliminary data.</text>
</comment>
<dbReference type="Gene3D" id="2.130.10.10">
    <property type="entry name" value="YVTN repeat-like/Quinoprotein amine dehydrogenase"/>
    <property type="match status" value="1"/>
</dbReference>
<dbReference type="InterPro" id="IPR001680">
    <property type="entry name" value="WD40_rpt"/>
</dbReference>